<name>A0A1M3KWZ5_9BACT</name>
<evidence type="ECO:0008006" key="3">
    <source>
        <dbReference type="Google" id="ProtNLM"/>
    </source>
</evidence>
<comment type="caution">
    <text evidence="1">The sequence shown here is derived from an EMBL/GenBank/DDBJ whole genome shotgun (WGS) entry which is preliminary data.</text>
</comment>
<proteinExistence type="predicted"/>
<organism evidence="1 2">
    <name type="scientific">Candidatus Kapaibacterium thiocyanatum</name>
    <dbReference type="NCBI Taxonomy" id="1895771"/>
    <lineage>
        <taxon>Bacteria</taxon>
        <taxon>Pseudomonadati</taxon>
        <taxon>Candidatus Kapaibacteriota</taxon>
        <taxon>Candidatus Kapaibacteriia</taxon>
        <taxon>Candidatus Kapaibacteriales</taxon>
        <taxon>Candidatus Kapaibacteriaceae</taxon>
        <taxon>Candidatus Kapaibacterium</taxon>
    </lineage>
</organism>
<dbReference type="AlphaFoldDB" id="A0A1M3KWZ5"/>
<reference evidence="1 2" key="1">
    <citation type="submission" date="2016-09" db="EMBL/GenBank/DDBJ databases">
        <title>Genome-resolved meta-omics ties microbial dynamics to process performance in biotechnology for thiocyanate degradation.</title>
        <authorList>
            <person name="Kantor R.S."/>
            <person name="Huddy R.J."/>
            <person name="Iyer R."/>
            <person name="Thomas B.C."/>
            <person name="Brown C.T."/>
            <person name="Anantharaman K."/>
            <person name="Tringe S."/>
            <person name="Hettich R.L."/>
            <person name="Harrison S.T."/>
            <person name="Banfield J.F."/>
        </authorList>
    </citation>
    <scope>NUCLEOTIDE SEQUENCE [LARGE SCALE GENOMIC DNA]</scope>
    <source>
        <strain evidence="1">59-99</strain>
    </source>
</reference>
<gene>
    <name evidence="1" type="ORF">BGO89_10620</name>
</gene>
<evidence type="ECO:0000313" key="2">
    <source>
        <dbReference type="Proteomes" id="UP000184233"/>
    </source>
</evidence>
<dbReference type="Gene3D" id="2.130.10.10">
    <property type="entry name" value="YVTN repeat-like/Quinoprotein amine dehydrogenase"/>
    <property type="match status" value="1"/>
</dbReference>
<dbReference type="SUPFAM" id="SSF110296">
    <property type="entry name" value="Oligoxyloglucan reducing end-specific cellobiohydrolase"/>
    <property type="match status" value="1"/>
</dbReference>
<protein>
    <recommendedName>
        <fullName evidence="3">Photosynthesis system II assembly factor Ycf48/Hcf136-like domain-containing protein</fullName>
    </recommendedName>
</protein>
<sequence length="393" mass="41694">MLAVLGSTAPLHAQWQRSSGLATGEGNDFVTSITGSSTRLVCGTHAGVYTSSDHGLTWQAELTGFPIDSTGGGTVRVTDVAVTSTGDIYCGTNRYGVLVFRNGTWTPIKGLPEGCTAMKLLAVGDTVYLGLFRFGLWSTVTGTDTADITIAPAFDSILTVTSLTTLADGGILCGTRHEGFLYRAKGEEGWLPMNYGLPRKPITGGVASANDAGWIAATALAFNELAGGIYLHDPAKADWTLAQEGIPIPFATLFSVASARSTFFISTGYFSGLGIYTRTPDEAEWHEWNEGLADKEVEAIHVEPRGGDIYRIHVGTRSTGTWWRDTVVSRTTVGVDDDVQAGESLAGRKAMIVDLLGNIVGIVDGQLSIGGLPKGWYMLVPVGPGKVRRLIID</sequence>
<dbReference type="InterPro" id="IPR015943">
    <property type="entry name" value="WD40/YVTN_repeat-like_dom_sf"/>
</dbReference>
<dbReference type="Proteomes" id="UP000184233">
    <property type="component" value="Unassembled WGS sequence"/>
</dbReference>
<evidence type="ECO:0000313" key="1">
    <source>
        <dbReference type="EMBL" id="OJX56966.1"/>
    </source>
</evidence>
<accession>A0A1M3KWZ5</accession>
<dbReference type="EMBL" id="MKVH01000024">
    <property type="protein sequence ID" value="OJX56966.1"/>
    <property type="molecule type" value="Genomic_DNA"/>
</dbReference>
<dbReference type="STRING" id="1895771.BGO89_10620"/>